<name>A0A6A9QYH4_SULME</name>
<dbReference type="RefSeq" id="WP_054838946.1">
    <property type="nucleotide sequence ID" value="NZ_BBBY01000027.1"/>
</dbReference>
<sequence>MKADIKGLEAEFIVMNKIMLKGKIKVTPGILDTVDIEFREPYGKGKIHFMKDRIVIVYQGVMGNEMKKILETCALQSIPADERAKRRVL</sequence>
<dbReference type="OrthoDB" id="381662at2157"/>
<protein>
    <submittedName>
        <fullName evidence="1">Uncharacterized protein</fullName>
    </submittedName>
</protein>
<dbReference type="EMBL" id="WGGD01000005">
    <property type="protein sequence ID" value="MUN30062.1"/>
    <property type="molecule type" value="Genomic_DNA"/>
</dbReference>
<reference evidence="1 2" key="1">
    <citation type="submission" date="2019-10" db="EMBL/GenBank/DDBJ databases">
        <title>Sequencing and Assembly of Multiple Reported Metal-Biooxidizing Members of the Extremely Thermoacidophilic Archaeal Family Sulfolobaceae.</title>
        <authorList>
            <person name="Counts J.A."/>
            <person name="Kelly R.M."/>
        </authorList>
    </citation>
    <scope>NUCLEOTIDE SEQUENCE [LARGE SCALE GENOMIC DNA]</scope>
    <source>
        <strain evidence="1 2">DSM 6482</strain>
    </source>
</reference>
<evidence type="ECO:0000313" key="1">
    <source>
        <dbReference type="EMBL" id="MUN30062.1"/>
    </source>
</evidence>
<organism evidence="1 2">
    <name type="scientific">Sulfuracidifex metallicus DSM 6482 = JCM 9184</name>
    <dbReference type="NCBI Taxonomy" id="523847"/>
    <lineage>
        <taxon>Archaea</taxon>
        <taxon>Thermoproteota</taxon>
        <taxon>Thermoprotei</taxon>
        <taxon>Sulfolobales</taxon>
        <taxon>Sulfolobaceae</taxon>
        <taxon>Sulfuracidifex</taxon>
    </lineage>
</organism>
<keyword evidence="2" id="KW-1185">Reference proteome</keyword>
<comment type="caution">
    <text evidence="1">The sequence shown here is derived from an EMBL/GenBank/DDBJ whole genome shotgun (WGS) entry which is preliminary data.</text>
</comment>
<dbReference type="Proteomes" id="UP000470772">
    <property type="component" value="Unassembled WGS sequence"/>
</dbReference>
<accession>A0A6A9QYH4</accession>
<gene>
    <name evidence="1" type="ORF">GC250_11640</name>
</gene>
<evidence type="ECO:0000313" key="2">
    <source>
        <dbReference type="Proteomes" id="UP000470772"/>
    </source>
</evidence>
<dbReference type="AlphaFoldDB" id="A0A6A9QYH4"/>
<proteinExistence type="predicted"/>